<dbReference type="Proteomes" id="UP000276260">
    <property type="component" value="Unassembled WGS sequence"/>
</dbReference>
<organism evidence="3 4">
    <name type="scientific">Rheinheimera mesophila</name>
    <dbReference type="NCBI Taxonomy" id="1547515"/>
    <lineage>
        <taxon>Bacteria</taxon>
        <taxon>Pseudomonadati</taxon>
        <taxon>Pseudomonadota</taxon>
        <taxon>Gammaproteobacteria</taxon>
        <taxon>Chromatiales</taxon>
        <taxon>Chromatiaceae</taxon>
        <taxon>Rheinheimera</taxon>
    </lineage>
</organism>
<dbReference type="InterPro" id="IPR036737">
    <property type="entry name" value="OmpA-like_sf"/>
</dbReference>
<dbReference type="InterPro" id="IPR050330">
    <property type="entry name" value="Bact_OuterMem_StrucFunc"/>
</dbReference>
<reference evidence="3 4" key="1">
    <citation type="submission" date="2018-11" db="EMBL/GenBank/DDBJ databases">
        <title>Draft genome analysis of Rheinheimera mesophila isolated from an industrial waste site.</title>
        <authorList>
            <person name="Yu Q."/>
            <person name="Qi Y."/>
            <person name="Zhang H."/>
            <person name="Lu Y."/>
            <person name="Pu J."/>
        </authorList>
    </citation>
    <scope>NUCLEOTIDE SEQUENCE [LARGE SCALE GENOMIC DNA]</scope>
    <source>
        <strain evidence="3 4">IITR13</strain>
    </source>
</reference>
<proteinExistence type="predicted"/>
<dbReference type="EMBL" id="RRCF01000004">
    <property type="protein sequence ID" value="RRJ19622.1"/>
    <property type="molecule type" value="Genomic_DNA"/>
</dbReference>
<dbReference type="PANTHER" id="PTHR30329:SF21">
    <property type="entry name" value="LIPOPROTEIN YIAD-RELATED"/>
    <property type="match status" value="1"/>
</dbReference>
<dbReference type="AlphaFoldDB" id="A0A3P3QEJ6"/>
<feature type="domain" description="OmpA-like" evidence="2">
    <location>
        <begin position="172"/>
        <end position="288"/>
    </location>
</feature>
<dbReference type="RefSeq" id="WP_052749386.1">
    <property type="nucleotide sequence ID" value="NZ_LAVS01000086.1"/>
</dbReference>
<dbReference type="SUPFAM" id="SSF103088">
    <property type="entry name" value="OmpA-like"/>
    <property type="match status" value="1"/>
</dbReference>
<dbReference type="Gene3D" id="3.30.1330.60">
    <property type="entry name" value="OmpA-like domain"/>
    <property type="match status" value="1"/>
</dbReference>
<dbReference type="Gene3D" id="2.60.40.2540">
    <property type="match status" value="1"/>
</dbReference>
<protein>
    <submittedName>
        <fullName evidence="3">OmpA family protein</fullName>
    </submittedName>
</protein>
<keyword evidence="1" id="KW-0472">Membrane</keyword>
<dbReference type="CDD" id="cd07185">
    <property type="entry name" value="OmpA_C-like"/>
    <property type="match status" value="1"/>
</dbReference>
<dbReference type="Pfam" id="PF00691">
    <property type="entry name" value="OmpA"/>
    <property type="match status" value="1"/>
</dbReference>
<gene>
    <name evidence="3" type="ORF">EIK76_14315</name>
</gene>
<dbReference type="OrthoDB" id="6905929at2"/>
<dbReference type="InterPro" id="IPR006665">
    <property type="entry name" value="OmpA-like"/>
</dbReference>
<evidence type="ECO:0000259" key="2">
    <source>
        <dbReference type="PROSITE" id="PS51123"/>
    </source>
</evidence>
<evidence type="ECO:0000313" key="3">
    <source>
        <dbReference type="EMBL" id="RRJ19622.1"/>
    </source>
</evidence>
<dbReference type="InterPro" id="IPR041544">
    <property type="entry name" value="MotY_N"/>
</dbReference>
<dbReference type="GO" id="GO:0016020">
    <property type="term" value="C:membrane"/>
    <property type="evidence" value="ECO:0007669"/>
    <property type="project" value="UniProtKB-UniRule"/>
</dbReference>
<dbReference type="PRINTS" id="PR01023">
    <property type="entry name" value="NAFLGMOTY"/>
</dbReference>
<dbReference type="PROSITE" id="PS51123">
    <property type="entry name" value="OMPA_2"/>
    <property type="match status" value="1"/>
</dbReference>
<dbReference type="Pfam" id="PF18393">
    <property type="entry name" value="MotY_N"/>
    <property type="match status" value="1"/>
</dbReference>
<sequence>MRYKLWLGLVLFVAVHAEAGLRQYSATLDQSTWTLKQNSPLLCELSHPVPHFGEAFFRSTAGKELNMQFELNMLRLPDHYALAEVLSVPPVWRPGEQAKAISSMKMLKQFDGDLGKAESWIMLTELEQGYSPTFYFADWYSPYDKVSVSLNPVHFIEAMDQFTQCVSALLPYTFDDIAFTVLTYESGGDELTKASKKRLEHIAEYLKHDQSIESIDIQAYSDSFGGRWMNEQLSIKRAEAIKTKLVSFGLEESRIRTEGLGEKRHVASNETSLGRAKNRRVVIQMEKL</sequence>
<keyword evidence="4" id="KW-1185">Reference proteome</keyword>
<accession>A0A3P3QEJ6</accession>
<comment type="caution">
    <text evidence="3">The sequence shown here is derived from an EMBL/GenBank/DDBJ whole genome shotgun (WGS) entry which is preliminary data.</text>
</comment>
<evidence type="ECO:0000313" key="4">
    <source>
        <dbReference type="Proteomes" id="UP000276260"/>
    </source>
</evidence>
<evidence type="ECO:0000256" key="1">
    <source>
        <dbReference type="PROSITE-ProRule" id="PRU00473"/>
    </source>
</evidence>
<dbReference type="PANTHER" id="PTHR30329">
    <property type="entry name" value="STATOR ELEMENT OF FLAGELLAR MOTOR COMPLEX"/>
    <property type="match status" value="1"/>
</dbReference>
<name>A0A3P3QEJ6_9GAMM</name>